<protein>
    <submittedName>
        <fullName evidence="1">Uncharacterized protein</fullName>
    </submittedName>
</protein>
<evidence type="ECO:0000313" key="2">
    <source>
        <dbReference type="Proteomes" id="UP001176471"/>
    </source>
</evidence>
<sequence length="66" mass="7395">MNRWPPSITGLKPEAVTVHPWGVEIIMKPYFDGGYGYAVPNSKSDLPMPSSCYSEIQQGIFWYGPC</sequence>
<evidence type="ECO:0000313" key="1">
    <source>
        <dbReference type="EMBL" id="MDO7834948.1"/>
    </source>
</evidence>
<dbReference type="RefSeq" id="WP_304535411.1">
    <property type="nucleotide sequence ID" value="NZ_JAUQOM010000002.1"/>
</dbReference>
<reference evidence="1" key="1">
    <citation type="submission" date="2023-07" db="EMBL/GenBank/DDBJ databases">
        <title>Bacterial whole genome sequence for Sphingobium sp. HBC34.</title>
        <authorList>
            <person name="Le V."/>
            <person name="Ko S.-R."/>
            <person name="Ahn C.-Y."/>
            <person name="Oh H.-M."/>
        </authorList>
    </citation>
    <scope>NUCLEOTIDE SEQUENCE</scope>
    <source>
        <strain evidence="1">HBC34</strain>
    </source>
</reference>
<dbReference type="EMBL" id="JAUQOM010000002">
    <property type="protein sequence ID" value="MDO7834948.1"/>
    <property type="molecule type" value="Genomic_DNA"/>
</dbReference>
<dbReference type="Proteomes" id="UP001176471">
    <property type="component" value="Unassembled WGS sequence"/>
</dbReference>
<name>A0ABT8ZKS0_9SPHN</name>
<comment type="caution">
    <text evidence="1">The sequence shown here is derived from an EMBL/GenBank/DDBJ whole genome shotgun (WGS) entry which is preliminary data.</text>
</comment>
<keyword evidence="2" id="KW-1185">Reference proteome</keyword>
<proteinExistence type="predicted"/>
<organism evidence="1 2">
    <name type="scientific">Sphingobium cyanobacteriorum</name>
    <dbReference type="NCBI Taxonomy" id="3063954"/>
    <lineage>
        <taxon>Bacteria</taxon>
        <taxon>Pseudomonadati</taxon>
        <taxon>Pseudomonadota</taxon>
        <taxon>Alphaproteobacteria</taxon>
        <taxon>Sphingomonadales</taxon>
        <taxon>Sphingomonadaceae</taxon>
        <taxon>Sphingobium</taxon>
    </lineage>
</organism>
<gene>
    <name evidence="1" type="ORF">Q4610_07790</name>
</gene>
<accession>A0ABT8ZKS0</accession>